<accession>A0A5C5YQE9</accession>
<keyword evidence="1" id="KW-0597">Phosphoprotein</keyword>
<comment type="caution">
    <text evidence="3">The sequence shown here is derived from an EMBL/GenBank/DDBJ whole genome shotgun (WGS) entry which is preliminary data.</text>
</comment>
<reference evidence="3 4" key="1">
    <citation type="submission" date="2019-02" db="EMBL/GenBank/DDBJ databases">
        <title>Deep-cultivation of Planctomycetes and their phenomic and genomic characterization uncovers novel biology.</title>
        <authorList>
            <person name="Wiegand S."/>
            <person name="Jogler M."/>
            <person name="Boedeker C."/>
            <person name="Pinto D."/>
            <person name="Vollmers J."/>
            <person name="Rivas-Marin E."/>
            <person name="Kohn T."/>
            <person name="Peeters S.H."/>
            <person name="Heuer A."/>
            <person name="Rast P."/>
            <person name="Oberbeckmann S."/>
            <person name="Bunk B."/>
            <person name="Jeske O."/>
            <person name="Meyerdierks A."/>
            <person name="Storesund J.E."/>
            <person name="Kallscheuer N."/>
            <person name="Luecker S."/>
            <person name="Lage O.M."/>
            <person name="Pohl T."/>
            <person name="Merkel B.J."/>
            <person name="Hornburger P."/>
            <person name="Mueller R.-W."/>
            <person name="Bruemmer F."/>
            <person name="Labrenz M."/>
            <person name="Spormann A.M."/>
            <person name="Op Den Camp H."/>
            <person name="Overmann J."/>
            <person name="Amann R."/>
            <person name="Jetten M.S.M."/>
            <person name="Mascher T."/>
            <person name="Medema M.H."/>
            <person name="Devos D.P."/>
            <person name="Kaster A.-K."/>
            <person name="Ovreas L."/>
            <person name="Rohde M."/>
            <person name="Galperin M.Y."/>
            <person name="Jogler C."/>
        </authorList>
    </citation>
    <scope>NUCLEOTIDE SEQUENCE [LARGE SCALE GENOMIC DNA]</scope>
    <source>
        <strain evidence="3 4">Pla123a</strain>
    </source>
</reference>
<keyword evidence="4" id="KW-1185">Reference proteome</keyword>
<sequence>MDAHSAACSSSLAPFYIDWQDLLDSVGGDAQVLREVVAAYATEIDSELERLDRGLASNDLTTAEKASHKLKSAMRFFRLEPVAAAAERAEAAAENGDHSAASAACAEFGPGALRLLSAIAAWLD</sequence>
<dbReference type="Pfam" id="PF01627">
    <property type="entry name" value="Hpt"/>
    <property type="match status" value="1"/>
</dbReference>
<gene>
    <name evidence="3" type="ORF">Pla123a_24120</name>
</gene>
<name>A0A5C5YQE9_9BACT</name>
<dbReference type="GO" id="GO:0000160">
    <property type="term" value="P:phosphorelay signal transduction system"/>
    <property type="evidence" value="ECO:0007669"/>
    <property type="project" value="InterPro"/>
</dbReference>
<dbReference type="Gene3D" id="1.20.120.160">
    <property type="entry name" value="HPT domain"/>
    <property type="match status" value="1"/>
</dbReference>
<organism evidence="3 4">
    <name type="scientific">Posidoniimonas polymericola</name>
    <dbReference type="NCBI Taxonomy" id="2528002"/>
    <lineage>
        <taxon>Bacteria</taxon>
        <taxon>Pseudomonadati</taxon>
        <taxon>Planctomycetota</taxon>
        <taxon>Planctomycetia</taxon>
        <taxon>Pirellulales</taxon>
        <taxon>Lacipirellulaceae</taxon>
        <taxon>Posidoniimonas</taxon>
    </lineage>
</organism>
<proteinExistence type="predicted"/>
<evidence type="ECO:0000259" key="2">
    <source>
        <dbReference type="PROSITE" id="PS50894"/>
    </source>
</evidence>
<dbReference type="InterPro" id="IPR008207">
    <property type="entry name" value="Sig_transdc_His_kin_Hpt_dom"/>
</dbReference>
<dbReference type="Proteomes" id="UP000318478">
    <property type="component" value="Unassembled WGS sequence"/>
</dbReference>
<evidence type="ECO:0000313" key="3">
    <source>
        <dbReference type="EMBL" id="TWT76987.1"/>
    </source>
</evidence>
<dbReference type="SUPFAM" id="SSF47226">
    <property type="entry name" value="Histidine-containing phosphotransfer domain, HPT domain"/>
    <property type="match status" value="1"/>
</dbReference>
<dbReference type="EMBL" id="SJPO01000005">
    <property type="protein sequence ID" value="TWT76987.1"/>
    <property type="molecule type" value="Genomic_DNA"/>
</dbReference>
<protein>
    <submittedName>
        <fullName evidence="3">Hpt domain protein</fullName>
    </submittedName>
</protein>
<dbReference type="AlphaFoldDB" id="A0A5C5YQE9"/>
<dbReference type="InterPro" id="IPR036641">
    <property type="entry name" value="HPT_dom_sf"/>
</dbReference>
<evidence type="ECO:0000256" key="1">
    <source>
        <dbReference type="PROSITE-ProRule" id="PRU00110"/>
    </source>
</evidence>
<dbReference type="PROSITE" id="PS50894">
    <property type="entry name" value="HPT"/>
    <property type="match status" value="1"/>
</dbReference>
<feature type="modified residue" description="Phosphohistidine" evidence="1">
    <location>
        <position position="68"/>
    </location>
</feature>
<dbReference type="GO" id="GO:0004672">
    <property type="term" value="F:protein kinase activity"/>
    <property type="evidence" value="ECO:0007669"/>
    <property type="project" value="UniProtKB-ARBA"/>
</dbReference>
<evidence type="ECO:0000313" key="4">
    <source>
        <dbReference type="Proteomes" id="UP000318478"/>
    </source>
</evidence>
<feature type="domain" description="HPt" evidence="2">
    <location>
        <begin position="29"/>
        <end position="124"/>
    </location>
</feature>
<dbReference type="RefSeq" id="WP_146587194.1">
    <property type="nucleotide sequence ID" value="NZ_SJPO01000005.1"/>
</dbReference>